<dbReference type="EMBL" id="ACPB03020181">
    <property type="status" value="NOT_ANNOTATED_CDS"/>
    <property type="molecule type" value="Genomic_DNA"/>
</dbReference>
<dbReference type="GO" id="GO:0043025">
    <property type="term" value="C:neuronal cell body"/>
    <property type="evidence" value="ECO:0007669"/>
    <property type="project" value="TreeGrafter"/>
</dbReference>
<dbReference type="GO" id="GO:0005524">
    <property type="term" value="F:ATP binding"/>
    <property type="evidence" value="ECO:0007669"/>
    <property type="project" value="UniProtKB-KW"/>
</dbReference>
<keyword evidence="11" id="KW-1133">Transmembrane helix</keyword>
<dbReference type="EC" id="2.7.10.1" evidence="2"/>
<keyword evidence="9" id="KW-0418">Kinase</keyword>
<keyword evidence="4" id="KW-0808">Transferase</keyword>
<evidence type="ECO:0000256" key="15">
    <source>
        <dbReference type="ARBA" id="ARBA00023170"/>
    </source>
</evidence>
<dbReference type="SMART" id="SM00409">
    <property type="entry name" value="IG"/>
    <property type="match status" value="1"/>
</dbReference>
<evidence type="ECO:0000256" key="4">
    <source>
        <dbReference type="ARBA" id="ARBA00022679"/>
    </source>
</evidence>
<evidence type="ECO:0000256" key="8">
    <source>
        <dbReference type="ARBA" id="ARBA00022741"/>
    </source>
</evidence>
<dbReference type="InterPro" id="IPR007110">
    <property type="entry name" value="Ig-like_dom"/>
</dbReference>
<keyword evidence="12" id="KW-0472">Membrane</keyword>
<dbReference type="GO" id="GO:0007156">
    <property type="term" value="P:homophilic cell adhesion via plasma membrane adhesion molecules"/>
    <property type="evidence" value="ECO:0007669"/>
    <property type="project" value="TreeGrafter"/>
</dbReference>
<dbReference type="Pfam" id="PF07679">
    <property type="entry name" value="I-set"/>
    <property type="match status" value="1"/>
</dbReference>
<dbReference type="Proteomes" id="UP000015103">
    <property type="component" value="Unassembled WGS sequence"/>
</dbReference>
<keyword evidence="20" id="KW-1185">Reference proteome</keyword>
<evidence type="ECO:0000256" key="11">
    <source>
        <dbReference type="ARBA" id="ARBA00022989"/>
    </source>
</evidence>
<proteinExistence type="predicted"/>
<evidence type="ECO:0000256" key="14">
    <source>
        <dbReference type="ARBA" id="ARBA00023157"/>
    </source>
</evidence>
<evidence type="ECO:0000256" key="10">
    <source>
        <dbReference type="ARBA" id="ARBA00022840"/>
    </source>
</evidence>
<dbReference type="STRING" id="13249.T1IEX9"/>
<dbReference type="eggNOG" id="ENOG502SS4N">
    <property type="taxonomic scope" value="Eukaryota"/>
</dbReference>
<keyword evidence="6" id="KW-0732">Signal</keyword>
<keyword evidence="3" id="KW-0597">Phosphoprotein</keyword>
<name>T1IEX9_RHOPR</name>
<dbReference type="GO" id="GO:0050808">
    <property type="term" value="P:synapse organization"/>
    <property type="evidence" value="ECO:0007669"/>
    <property type="project" value="TreeGrafter"/>
</dbReference>
<dbReference type="FunFam" id="2.60.40.10:FF:000020">
    <property type="entry name" value="Fibroblast growth factor receptor"/>
    <property type="match status" value="1"/>
</dbReference>
<comment type="subcellular location">
    <subcellularLocation>
        <location evidence="1">Membrane</location>
        <topology evidence="1">Single-pass membrane protein</topology>
    </subcellularLocation>
</comment>
<keyword evidence="17" id="KW-0393">Immunoglobulin domain</keyword>
<keyword evidence="14" id="KW-1015">Disulfide bond</keyword>
<dbReference type="HOGENOM" id="CLU_767946_0_0_1"/>
<dbReference type="OMA" id="IQYREAK"/>
<dbReference type="InterPro" id="IPR036179">
    <property type="entry name" value="Ig-like_dom_sf"/>
</dbReference>
<dbReference type="AlphaFoldDB" id="T1IEX9"/>
<evidence type="ECO:0000256" key="5">
    <source>
        <dbReference type="ARBA" id="ARBA00022692"/>
    </source>
</evidence>
<dbReference type="EnsemblMetazoa" id="RPRC014848-RA">
    <property type="protein sequence ID" value="RPRC014848-PA"/>
    <property type="gene ID" value="RPRC014848"/>
</dbReference>
<dbReference type="InParanoid" id="T1IEX9"/>
<dbReference type="InterPro" id="IPR003599">
    <property type="entry name" value="Ig_sub"/>
</dbReference>
<protein>
    <recommendedName>
        <fullName evidence="2">receptor protein-tyrosine kinase</fullName>
        <ecNumber evidence="2">2.7.10.1</ecNumber>
    </recommendedName>
</protein>
<keyword evidence="13" id="KW-0829">Tyrosine-protein kinase</keyword>
<evidence type="ECO:0000256" key="1">
    <source>
        <dbReference type="ARBA" id="ARBA00004167"/>
    </source>
</evidence>
<evidence type="ECO:0000256" key="16">
    <source>
        <dbReference type="ARBA" id="ARBA00023180"/>
    </source>
</evidence>
<dbReference type="GO" id="GO:0008046">
    <property type="term" value="F:axon guidance receptor activity"/>
    <property type="evidence" value="ECO:0007669"/>
    <property type="project" value="TreeGrafter"/>
</dbReference>
<evidence type="ECO:0000313" key="19">
    <source>
        <dbReference type="EnsemblMetazoa" id="RPRC014848-PA"/>
    </source>
</evidence>
<evidence type="ECO:0000259" key="18">
    <source>
        <dbReference type="PROSITE" id="PS50835"/>
    </source>
</evidence>
<keyword evidence="16" id="KW-0325">Glycoprotein</keyword>
<dbReference type="Gene3D" id="2.60.40.10">
    <property type="entry name" value="Immunoglobulins"/>
    <property type="match status" value="1"/>
</dbReference>
<evidence type="ECO:0000256" key="9">
    <source>
        <dbReference type="ARBA" id="ARBA00022777"/>
    </source>
</evidence>
<dbReference type="PANTHER" id="PTHR45080:SF34">
    <property type="entry name" value="MYOSIN LIGHT CHAIN KINASE, SMOOTH MUSCLE-LIKE"/>
    <property type="match status" value="1"/>
</dbReference>
<organism evidence="19 20">
    <name type="scientific">Rhodnius prolixus</name>
    <name type="common">Triatomid bug</name>
    <dbReference type="NCBI Taxonomy" id="13249"/>
    <lineage>
        <taxon>Eukaryota</taxon>
        <taxon>Metazoa</taxon>
        <taxon>Ecdysozoa</taxon>
        <taxon>Arthropoda</taxon>
        <taxon>Hexapoda</taxon>
        <taxon>Insecta</taxon>
        <taxon>Pterygota</taxon>
        <taxon>Neoptera</taxon>
        <taxon>Paraneoptera</taxon>
        <taxon>Hemiptera</taxon>
        <taxon>Heteroptera</taxon>
        <taxon>Panheteroptera</taxon>
        <taxon>Cimicomorpha</taxon>
        <taxon>Reduviidae</taxon>
        <taxon>Triatominae</taxon>
        <taxon>Rhodnius</taxon>
    </lineage>
</organism>
<evidence type="ECO:0000256" key="2">
    <source>
        <dbReference type="ARBA" id="ARBA00011902"/>
    </source>
</evidence>
<evidence type="ECO:0000256" key="3">
    <source>
        <dbReference type="ARBA" id="ARBA00022553"/>
    </source>
</evidence>
<evidence type="ECO:0000256" key="12">
    <source>
        <dbReference type="ARBA" id="ARBA00023136"/>
    </source>
</evidence>
<keyword evidence="8" id="KW-0547">Nucleotide-binding</keyword>
<dbReference type="PANTHER" id="PTHR45080">
    <property type="entry name" value="CONTACTIN 5"/>
    <property type="match status" value="1"/>
</dbReference>
<keyword evidence="15" id="KW-0675">Receptor</keyword>
<dbReference type="InterPro" id="IPR050958">
    <property type="entry name" value="Cell_Adh-Cytoskel_Orgn"/>
</dbReference>
<dbReference type="PROSITE" id="PS50835">
    <property type="entry name" value="IG_LIKE"/>
    <property type="match status" value="1"/>
</dbReference>
<sequence length="361" mass="40926">MIIATIKYTVLILVIYPSQIFGADANLFEKDHLDDELELMVTPGNITKKLIPGSQPVKLNCMNKGWNFHGGNITWFYKVRKACGSGTNKGLCDTAAIRSVEDIPICGVSNLQPCSPRLTLDKPVSGLYKCYQMEKKTGYVITATLVNTFQLEVMDRSMKAPEFERGPEDIVTTAGTNVIFLCKVRSSLPLHVNWYKQVEKLQSHGTIQYEKKFYQSLNETEVSIKGDLLSQLKLKRVTLKDAGTYACGAINEAGIQYREAKLTVKEVKQDNDRTVKTKKSEYDEWKWAIIASAVVLLVLLLKCLFCWKLLKRAFSIDDHRISGYAQNRRVQSQTRGNLRKKMELQPETGNETSDYEQVFTL</sequence>
<dbReference type="SUPFAM" id="SSF48726">
    <property type="entry name" value="Immunoglobulin"/>
    <property type="match status" value="1"/>
</dbReference>
<evidence type="ECO:0000313" key="20">
    <source>
        <dbReference type="Proteomes" id="UP000015103"/>
    </source>
</evidence>
<dbReference type="InterPro" id="IPR013783">
    <property type="entry name" value="Ig-like_fold"/>
</dbReference>
<keyword evidence="10" id="KW-0067">ATP-binding</keyword>
<dbReference type="GO" id="GO:0004714">
    <property type="term" value="F:transmembrane receptor protein tyrosine kinase activity"/>
    <property type="evidence" value="ECO:0007669"/>
    <property type="project" value="UniProtKB-EC"/>
</dbReference>
<dbReference type="InterPro" id="IPR013098">
    <property type="entry name" value="Ig_I-set"/>
</dbReference>
<dbReference type="VEuPathDB" id="VectorBase:RPRC014848"/>
<evidence type="ECO:0000256" key="7">
    <source>
        <dbReference type="ARBA" id="ARBA00022737"/>
    </source>
</evidence>
<feature type="domain" description="Ig-like" evidence="18">
    <location>
        <begin position="161"/>
        <end position="263"/>
    </location>
</feature>
<evidence type="ECO:0000256" key="17">
    <source>
        <dbReference type="ARBA" id="ARBA00023319"/>
    </source>
</evidence>
<dbReference type="GO" id="GO:0005886">
    <property type="term" value="C:plasma membrane"/>
    <property type="evidence" value="ECO:0007669"/>
    <property type="project" value="TreeGrafter"/>
</dbReference>
<accession>T1IEX9</accession>
<keyword evidence="5" id="KW-0812">Transmembrane</keyword>
<keyword evidence="7" id="KW-0677">Repeat</keyword>
<dbReference type="GO" id="GO:0030424">
    <property type="term" value="C:axon"/>
    <property type="evidence" value="ECO:0007669"/>
    <property type="project" value="TreeGrafter"/>
</dbReference>
<evidence type="ECO:0000256" key="6">
    <source>
        <dbReference type="ARBA" id="ARBA00022729"/>
    </source>
</evidence>
<evidence type="ECO:0000256" key="13">
    <source>
        <dbReference type="ARBA" id="ARBA00023137"/>
    </source>
</evidence>
<reference evidence="19" key="1">
    <citation type="submission" date="2015-05" db="UniProtKB">
        <authorList>
            <consortium name="EnsemblMetazoa"/>
        </authorList>
    </citation>
    <scope>IDENTIFICATION</scope>
</reference>